<dbReference type="Proteomes" id="UP001176521">
    <property type="component" value="Unassembled WGS sequence"/>
</dbReference>
<evidence type="ECO:0000256" key="1">
    <source>
        <dbReference type="SAM" id="MobiDB-lite"/>
    </source>
</evidence>
<dbReference type="EMBL" id="JAPDMQ010000349">
    <property type="protein sequence ID" value="KAK0526559.1"/>
    <property type="molecule type" value="Genomic_DNA"/>
</dbReference>
<proteinExistence type="predicted"/>
<feature type="region of interest" description="Disordered" evidence="1">
    <location>
        <begin position="239"/>
        <end position="276"/>
    </location>
</feature>
<protein>
    <submittedName>
        <fullName evidence="2">Uncharacterized protein</fullName>
    </submittedName>
</protein>
<sequence>MPPPAYPPQTPTRALLNRIRRRSQVVPDSALPPPLPSNARASLDLHRRSTAAAGAAGENEEDDDEQSALERQVDALLEAGESKDKIITDLKKNNAELRAELKVQKQLVEELKLSNKKRLNEQTLSNLEQEFHQQENILQGLQRDNEEKTIEIERVKRKDKVLTEYLIKLHGEDWPSVVAAAVGGASVLPSCARDGTEGAPTAASAAGAGSGTGVGDASMSSSAVARVFASAMSSRSLNTSSLERSLSNPSGGGGGGSAHHKRASMSSSSALPLPPATPMKVEREAAHFSSSPSKMEGSNWGDTSFVSAVDTSTFQFPSQPAARGIGSSGSGHAADAAALGPVQEEDSKRLGDAEAHKRPMALSTAELGAADLGGTVTVQQLDIMRASIESTRLLVQGYLRADATRRTKLDQMLEVAERRTREFEGVVSAH</sequence>
<feature type="region of interest" description="Disordered" evidence="1">
    <location>
        <begin position="321"/>
        <end position="357"/>
    </location>
</feature>
<feature type="compositionally biased region" description="Basic and acidic residues" evidence="1">
    <location>
        <begin position="345"/>
        <end position="357"/>
    </location>
</feature>
<feature type="region of interest" description="Disordered" evidence="1">
    <location>
        <begin position="21"/>
        <end position="69"/>
    </location>
</feature>
<keyword evidence="3" id="KW-1185">Reference proteome</keyword>
<gene>
    <name evidence="2" type="ORF">OC842_005149</name>
</gene>
<organism evidence="2 3">
    <name type="scientific">Tilletia horrida</name>
    <dbReference type="NCBI Taxonomy" id="155126"/>
    <lineage>
        <taxon>Eukaryota</taxon>
        <taxon>Fungi</taxon>
        <taxon>Dikarya</taxon>
        <taxon>Basidiomycota</taxon>
        <taxon>Ustilaginomycotina</taxon>
        <taxon>Exobasidiomycetes</taxon>
        <taxon>Tilletiales</taxon>
        <taxon>Tilletiaceae</taxon>
        <taxon>Tilletia</taxon>
    </lineage>
</organism>
<evidence type="ECO:0000313" key="2">
    <source>
        <dbReference type="EMBL" id="KAK0526559.1"/>
    </source>
</evidence>
<feature type="compositionally biased region" description="Low complexity" evidence="1">
    <location>
        <begin position="197"/>
        <end position="207"/>
    </location>
</feature>
<feature type="compositionally biased region" description="Low complexity" evidence="1">
    <location>
        <begin position="321"/>
        <end position="340"/>
    </location>
</feature>
<accession>A0AAN6G8B0</accession>
<comment type="caution">
    <text evidence="2">The sequence shown here is derived from an EMBL/GenBank/DDBJ whole genome shotgun (WGS) entry which is preliminary data.</text>
</comment>
<name>A0AAN6G8B0_9BASI</name>
<feature type="compositionally biased region" description="Acidic residues" evidence="1">
    <location>
        <begin position="58"/>
        <end position="67"/>
    </location>
</feature>
<dbReference type="AlphaFoldDB" id="A0AAN6G8B0"/>
<feature type="region of interest" description="Disordered" evidence="1">
    <location>
        <begin position="193"/>
        <end position="216"/>
    </location>
</feature>
<feature type="compositionally biased region" description="Polar residues" evidence="1">
    <location>
        <begin position="239"/>
        <end position="249"/>
    </location>
</feature>
<evidence type="ECO:0000313" key="3">
    <source>
        <dbReference type="Proteomes" id="UP001176521"/>
    </source>
</evidence>
<reference evidence="2" key="1">
    <citation type="journal article" date="2023" name="PhytoFront">
        <title>Draft Genome Resources of Seven Strains of Tilletia horrida, Causal Agent of Kernel Smut of Rice.</title>
        <authorList>
            <person name="Khanal S."/>
            <person name="Antony Babu S."/>
            <person name="Zhou X.G."/>
        </authorList>
    </citation>
    <scope>NUCLEOTIDE SEQUENCE</scope>
    <source>
        <strain evidence="2">TX3</strain>
    </source>
</reference>